<dbReference type="AlphaFoldDB" id="A0AAU8JK12"/>
<gene>
    <name evidence="1" type="ORF">ABWT76_002561</name>
</gene>
<reference evidence="1" key="1">
    <citation type="submission" date="2024-07" db="EMBL/GenBank/DDBJ databases">
        <authorList>
            <person name="Kim Y.J."/>
            <person name="Jeong J.Y."/>
        </authorList>
    </citation>
    <scope>NUCLEOTIDE SEQUENCE</scope>
    <source>
        <strain evidence="1">GIHE-MW2</strain>
    </source>
</reference>
<sequence length="407" mass="45186">MNQLPILPILLGIFSGLLWETTPAKAQTIATLPGETIARNASTPAYPSFNSQRLNEQLLFYQQMLATSGPPDILIVGSSRALQGVDPIALQQGLAHQGYPGLKIYNFSVNGATAQVIDLVVRKILPQNQLPRLIIFADGVRAFNSGRVDRTYEAIAASQGYKMLLSGINPLANSVPPQPFFANGGGQPTDRSREYVNLAMNRQDSGNVLSTGYQAVNHWFNAVSTVVTENYHRQRERAIWFPGFEPPPMPTLETAIAQQSPNQMQPTGFFPITNRYDPTTYYQNFPRVPGRYDGDYSNFTLEGVQKAALSSLITYTKAQGIPFVFVNLPLNQDYLADPIRQSSEQQFRQMMVALSQQRGFIFRDLGNQWPAEHGNFADPSHLNRYGAFAVSLQLAQDPTIPWAKAFP</sequence>
<dbReference type="SUPFAM" id="SSF52266">
    <property type="entry name" value="SGNH hydrolase"/>
    <property type="match status" value="1"/>
</dbReference>
<name>A0AAU8JK12_9CYAN</name>
<protein>
    <recommendedName>
        <fullName evidence="2">DUF1574 domain-containing protein</fullName>
    </recommendedName>
</protein>
<evidence type="ECO:0008006" key="2">
    <source>
        <dbReference type="Google" id="ProtNLM"/>
    </source>
</evidence>
<accession>A0AAU8JK12</accession>
<organism evidence="1">
    <name type="scientific">Planktothricoides raciborskii GIHE-MW2</name>
    <dbReference type="NCBI Taxonomy" id="2792601"/>
    <lineage>
        <taxon>Bacteria</taxon>
        <taxon>Bacillati</taxon>
        <taxon>Cyanobacteriota</taxon>
        <taxon>Cyanophyceae</taxon>
        <taxon>Oscillatoriophycideae</taxon>
        <taxon>Oscillatoriales</taxon>
        <taxon>Oscillatoriaceae</taxon>
        <taxon>Planktothricoides</taxon>
    </lineage>
</organism>
<dbReference type="RefSeq" id="WP_354636217.1">
    <property type="nucleotide sequence ID" value="NZ_CP159837.1"/>
</dbReference>
<proteinExistence type="predicted"/>
<evidence type="ECO:0000313" key="1">
    <source>
        <dbReference type="EMBL" id="XCM39617.1"/>
    </source>
</evidence>
<dbReference type="EMBL" id="CP159837">
    <property type="protein sequence ID" value="XCM39617.1"/>
    <property type="molecule type" value="Genomic_DNA"/>
</dbReference>